<dbReference type="InterPro" id="IPR012337">
    <property type="entry name" value="RNaseH-like_sf"/>
</dbReference>
<dbReference type="GO" id="GO:0006313">
    <property type="term" value="P:DNA transposition"/>
    <property type="evidence" value="ECO:0007669"/>
    <property type="project" value="InterPro"/>
</dbReference>
<accession>A0A6C2UQW0</accession>
<dbReference type="PANTHER" id="PTHR37529">
    <property type="entry name" value="TRANSPOSASE INSG FOR INSERTION SEQUENCE ELEMENT IS4-RELATED"/>
    <property type="match status" value="1"/>
</dbReference>
<dbReference type="NCBIfam" id="NF033592">
    <property type="entry name" value="transpos_IS4_1"/>
    <property type="match status" value="1"/>
</dbReference>
<dbReference type="InterPro" id="IPR047952">
    <property type="entry name" value="Transpos_IS4"/>
</dbReference>
<sequence length="495" mass="56900">MSVSGMKNTTPYFDGFLIHTLRRKSRSTQQKMAEERDWLAKKTFQQIGELCGKFIPANLLQSNASGNLSRNRIYSKANVFWAFFSQILSPDGGCKEAVKKLQAYSSERGLKTPSSSTASYCTARTKLELAMLNETLEQTAKNLDRMAETYSFHDRRVVVVDGTGFSMPDTEANQKEWPQSASQKPGCGFPTGRICACFCLDSGGLLSHRIGNKKSHELPLLRDQHSTFKQDDIFLGDKAFCSYYDIAKFKELGVDSVVPLARRKPISGAHCVKKLGDGDLLIRWTRPYHQKKRSVISREEWEQLPKELILRQIKVTVAQPGFRVEEYYIITTLLDESLYSAVEIAGLYFRRWDVELFFRDLKTTMNMDILRCQTPEMIRKEIQMYFIAYNCIRCLMCAAATEANVPVRLISFKGTIQAMRNWEPIFDSTQISKTDRRRILADFYESIARVPISQRPDRFEPRRVKRRPKPFPLMTSAREVMKENLNKEKSVAKQV</sequence>
<name>A0A6C2UQW0_9BACT</name>
<evidence type="ECO:0000313" key="2">
    <source>
        <dbReference type="EMBL" id="VGO21376.1"/>
    </source>
</evidence>
<dbReference type="GO" id="GO:0003677">
    <property type="term" value="F:DNA binding"/>
    <property type="evidence" value="ECO:0007669"/>
    <property type="project" value="InterPro"/>
</dbReference>
<dbReference type="AlphaFoldDB" id="A0A6C2UQW0"/>
<dbReference type="SUPFAM" id="SSF53098">
    <property type="entry name" value="Ribonuclease H-like"/>
    <property type="match status" value="1"/>
</dbReference>
<dbReference type="Proteomes" id="UP000346198">
    <property type="component" value="Unassembled WGS sequence"/>
</dbReference>
<keyword evidence="3" id="KW-1185">Reference proteome</keyword>
<dbReference type="InterPro" id="IPR002559">
    <property type="entry name" value="Transposase_11"/>
</dbReference>
<evidence type="ECO:0000259" key="1">
    <source>
        <dbReference type="Pfam" id="PF01609"/>
    </source>
</evidence>
<organism evidence="2 3">
    <name type="scientific">Pontiella sulfatireligans</name>
    <dbReference type="NCBI Taxonomy" id="2750658"/>
    <lineage>
        <taxon>Bacteria</taxon>
        <taxon>Pseudomonadati</taxon>
        <taxon>Kiritimatiellota</taxon>
        <taxon>Kiritimatiellia</taxon>
        <taxon>Kiritimatiellales</taxon>
        <taxon>Pontiellaceae</taxon>
        <taxon>Pontiella</taxon>
    </lineage>
</organism>
<dbReference type="Gene3D" id="3.90.350.10">
    <property type="entry name" value="Transposase Inhibitor Protein From Tn5, Chain A, domain 1"/>
    <property type="match status" value="1"/>
</dbReference>
<protein>
    <recommendedName>
        <fullName evidence="1">Transposase IS4-like domain-containing protein</fullName>
    </recommendedName>
</protein>
<gene>
    <name evidence="2" type="ORF">SCARR_03448</name>
</gene>
<proteinExistence type="predicted"/>
<evidence type="ECO:0000313" key="3">
    <source>
        <dbReference type="Proteomes" id="UP000346198"/>
    </source>
</evidence>
<dbReference type="PANTHER" id="PTHR37529:SF1">
    <property type="entry name" value="TRANSPOSASE INSG FOR INSERTION SEQUENCE ELEMENT IS4-RELATED"/>
    <property type="match status" value="1"/>
</dbReference>
<dbReference type="Pfam" id="PF01609">
    <property type="entry name" value="DDE_Tnp_1"/>
    <property type="match status" value="1"/>
</dbReference>
<dbReference type="EMBL" id="CAAHFH010000002">
    <property type="protein sequence ID" value="VGO21376.1"/>
    <property type="molecule type" value="Genomic_DNA"/>
</dbReference>
<dbReference type="GO" id="GO:0004803">
    <property type="term" value="F:transposase activity"/>
    <property type="evidence" value="ECO:0007669"/>
    <property type="project" value="InterPro"/>
</dbReference>
<feature type="domain" description="Transposase IS4-like" evidence="1">
    <location>
        <begin position="154"/>
        <end position="391"/>
    </location>
</feature>
<reference evidence="2 3" key="1">
    <citation type="submission" date="2019-04" db="EMBL/GenBank/DDBJ databases">
        <authorList>
            <person name="Van Vliet M D."/>
        </authorList>
    </citation>
    <scope>NUCLEOTIDE SEQUENCE [LARGE SCALE GENOMIC DNA]</scope>
    <source>
        <strain evidence="2 3">F21</strain>
    </source>
</reference>